<gene>
    <name evidence="1" type="ORF">FA95DRAFT_1573166</name>
</gene>
<reference evidence="1" key="1">
    <citation type="submission" date="2021-02" db="EMBL/GenBank/DDBJ databases">
        <authorList>
            <consortium name="DOE Joint Genome Institute"/>
            <person name="Ahrendt S."/>
            <person name="Looney B.P."/>
            <person name="Miyauchi S."/>
            <person name="Morin E."/>
            <person name="Drula E."/>
            <person name="Courty P.E."/>
            <person name="Chicoki N."/>
            <person name="Fauchery L."/>
            <person name="Kohler A."/>
            <person name="Kuo A."/>
            <person name="Labutti K."/>
            <person name="Pangilinan J."/>
            <person name="Lipzen A."/>
            <person name="Riley R."/>
            <person name="Andreopoulos W."/>
            <person name="He G."/>
            <person name="Johnson J."/>
            <person name="Barry K.W."/>
            <person name="Grigoriev I.V."/>
            <person name="Nagy L."/>
            <person name="Hibbett D."/>
            <person name="Henrissat B."/>
            <person name="Matheny P.B."/>
            <person name="Labbe J."/>
            <person name="Martin F."/>
        </authorList>
    </citation>
    <scope>NUCLEOTIDE SEQUENCE</scope>
    <source>
        <strain evidence="1">FP105234-sp</strain>
    </source>
</reference>
<evidence type="ECO:0000313" key="1">
    <source>
        <dbReference type="EMBL" id="KAI0046401.1"/>
    </source>
</evidence>
<dbReference type="Proteomes" id="UP000814033">
    <property type="component" value="Unassembled WGS sequence"/>
</dbReference>
<reference evidence="1" key="2">
    <citation type="journal article" date="2022" name="New Phytol.">
        <title>Evolutionary transition to the ectomycorrhizal habit in the genomes of a hyperdiverse lineage of mushroom-forming fungi.</title>
        <authorList>
            <person name="Looney B."/>
            <person name="Miyauchi S."/>
            <person name="Morin E."/>
            <person name="Drula E."/>
            <person name="Courty P.E."/>
            <person name="Kohler A."/>
            <person name="Kuo A."/>
            <person name="LaButti K."/>
            <person name="Pangilinan J."/>
            <person name="Lipzen A."/>
            <person name="Riley R."/>
            <person name="Andreopoulos W."/>
            <person name="He G."/>
            <person name="Johnson J."/>
            <person name="Nolan M."/>
            <person name="Tritt A."/>
            <person name="Barry K.W."/>
            <person name="Grigoriev I.V."/>
            <person name="Nagy L.G."/>
            <person name="Hibbett D."/>
            <person name="Henrissat B."/>
            <person name="Matheny P.B."/>
            <person name="Labbe J."/>
            <person name="Martin F.M."/>
        </authorList>
    </citation>
    <scope>NUCLEOTIDE SEQUENCE</scope>
    <source>
        <strain evidence="1">FP105234-sp</strain>
    </source>
</reference>
<sequence length="501" mass="55079">MNKIPSPPCVMQRSGMLIPCSPTGAPPLGSSIDRDSLQLASVIVYSPYRVVYRAVGPKPVNQPRLYAVKCILKPPGVAASASERRAQAQHLRGQRGAALHQLASVHAHVVTLHRIVEERGLSFLIMDHCPDGDLAHQIRQMQRYVGRDEVIKDVFLQILDAVAFCHSQGIYHRDLKLKKILCSSGGLRAFLTGFEHATDDLDVVWKLQGEKACSKGPHTSPERNRVIAAPSGPCYLQASDMWSLGIILVNLIIGRDPWPCAVSSDTLFRAYSRNPAHFLSTALPISKEANTILCSMLQVDWRDRIVSLDLGRALSSVTAFYADDAVFHQGVACWPREVYTADSDSSWEEEDADSSDGEEEKMQLVSGLASPPSSSVESFEEESLATPSSDRSTWRDVGSATSTLVDEHLPHELLDIVPNRRPESPLRSALYTFKENLSEKLPSEYSSPTPQTPPSEHSGACWTTQSASGMCHNTKKSIKSIKRKMGLLLVAPGARLPRKKL</sequence>
<dbReference type="EMBL" id="MU275926">
    <property type="protein sequence ID" value="KAI0046401.1"/>
    <property type="molecule type" value="Genomic_DNA"/>
</dbReference>
<evidence type="ECO:0000313" key="2">
    <source>
        <dbReference type="Proteomes" id="UP000814033"/>
    </source>
</evidence>
<name>A0ACB8RRN1_9AGAM</name>
<organism evidence="1 2">
    <name type="scientific">Auriscalpium vulgare</name>
    <dbReference type="NCBI Taxonomy" id="40419"/>
    <lineage>
        <taxon>Eukaryota</taxon>
        <taxon>Fungi</taxon>
        <taxon>Dikarya</taxon>
        <taxon>Basidiomycota</taxon>
        <taxon>Agaricomycotina</taxon>
        <taxon>Agaricomycetes</taxon>
        <taxon>Russulales</taxon>
        <taxon>Auriscalpiaceae</taxon>
        <taxon>Auriscalpium</taxon>
    </lineage>
</organism>
<accession>A0ACB8RRN1</accession>
<proteinExistence type="predicted"/>
<comment type="caution">
    <text evidence="1">The sequence shown here is derived from an EMBL/GenBank/DDBJ whole genome shotgun (WGS) entry which is preliminary data.</text>
</comment>
<keyword evidence="2" id="KW-1185">Reference proteome</keyword>
<protein>
    <submittedName>
        <fullName evidence="1">Kinase-like protein</fullName>
    </submittedName>
</protein>